<evidence type="ECO:0000313" key="1">
    <source>
        <dbReference type="EMBL" id="PXF61716.1"/>
    </source>
</evidence>
<name>A0AC61L5K3_9EURY</name>
<sequence>MIDANDLLDIESELGRIVTELEVSKGTGDVIIAVCNDFSLRKLITDEIVGRTGYSRYDIHLDEKNKNLPRILSEEKGEILDSIVFVHGIEKAEPEIYRYLNFQRDIFYKLKQRVVLWCYAGFVGNLLKYAADFWRFKGNTYEFDLKVERKLPVVQHMLSKDIHYRDIDELNSRIKIFKYLLKEITSDKEKADMLRKIGMFYYLKGEYDSALHKYNQSLEIVKLLGDQHGIAKTFYDLAMIHQDKGEYDTALNLYNQSLEIEKSLDDQQGIASTLHNIATIHQDKGEYDTALNLYNQSLEIEKSLDDQQGIASTLHNIALFHKNKGEHDIALDLYSQSLEIEKSLDDQRGIAYTFHNIAMIYQDKGEYDTALNLYNQSLEITKTLGDQIGIASTTEQIGTLHSSTKRYKEALKNFMAAAEIFENLDSPYLQTTLNDIDAMKQELGEKRFKRYQKEIESLHLA</sequence>
<dbReference type="Proteomes" id="UP000248329">
    <property type="component" value="Unassembled WGS sequence"/>
</dbReference>
<proteinExistence type="predicted"/>
<dbReference type="EMBL" id="PQXF01000003">
    <property type="protein sequence ID" value="PXF61716.1"/>
    <property type="molecule type" value="Genomic_DNA"/>
</dbReference>
<reference evidence="1" key="1">
    <citation type="submission" date="2018-01" db="EMBL/GenBank/DDBJ databases">
        <authorList>
            <person name="Krukenberg V."/>
        </authorList>
    </citation>
    <scope>NUCLEOTIDE SEQUENCE</scope>
    <source>
        <strain evidence="1">E20ANME2</strain>
    </source>
</reference>
<protein>
    <submittedName>
        <fullName evidence="1">Uncharacterized protein</fullName>
    </submittedName>
</protein>
<comment type="caution">
    <text evidence="1">The sequence shown here is derived from an EMBL/GenBank/DDBJ whole genome shotgun (WGS) entry which is preliminary data.</text>
</comment>
<evidence type="ECO:0000313" key="2">
    <source>
        <dbReference type="Proteomes" id="UP000248329"/>
    </source>
</evidence>
<organism evidence="1 2">
    <name type="scientific">Candidatus Methanogaster sp</name>
    <dbReference type="NCBI Taxonomy" id="3386292"/>
    <lineage>
        <taxon>Archaea</taxon>
        <taxon>Methanobacteriati</taxon>
        <taxon>Methanobacteriota</taxon>
        <taxon>Stenosarchaea group</taxon>
        <taxon>Methanomicrobia</taxon>
        <taxon>Methanosarcinales</taxon>
        <taxon>ANME-2 cluster</taxon>
        <taxon>Candidatus Methanogasteraceae</taxon>
        <taxon>Candidatus Methanogaster</taxon>
    </lineage>
</organism>
<accession>A0AC61L5K3</accession>
<gene>
    <name evidence="1" type="ORF">C4B59_02340</name>
</gene>